<dbReference type="InterPro" id="IPR041854">
    <property type="entry name" value="BFD-like_2Fe2S-bd_dom_sf"/>
</dbReference>
<dbReference type="InterPro" id="IPR007419">
    <property type="entry name" value="BFD-like_2Fe2S-bd_dom"/>
</dbReference>
<dbReference type="InterPro" id="IPR052745">
    <property type="entry name" value="G3P_Oxidase/Oxidoreductase"/>
</dbReference>
<dbReference type="Pfam" id="PF04324">
    <property type="entry name" value="Fer2_BFD"/>
    <property type="match status" value="1"/>
</dbReference>
<dbReference type="InterPro" id="IPR036188">
    <property type="entry name" value="FAD/NAD-bd_sf"/>
</dbReference>
<feature type="domain" description="BFD-like [2Fe-2S]-binding" evidence="2">
    <location>
        <begin position="381"/>
        <end position="434"/>
    </location>
</feature>
<keyword evidence="4" id="KW-1185">Reference proteome</keyword>
<evidence type="ECO:0000259" key="2">
    <source>
        <dbReference type="Pfam" id="PF04324"/>
    </source>
</evidence>
<dbReference type="RefSeq" id="WP_406770813.1">
    <property type="nucleotide sequence ID" value="NZ_JBJHZZ010000016.1"/>
</dbReference>
<dbReference type="Gene3D" id="3.50.50.60">
    <property type="entry name" value="FAD/NAD(P)-binding domain"/>
    <property type="match status" value="1"/>
</dbReference>
<accession>A0ABW8T7U2</accession>
<comment type="caution">
    <text evidence="3">The sequence shown here is derived from an EMBL/GenBank/DDBJ whole genome shotgun (WGS) entry which is preliminary data.</text>
</comment>
<evidence type="ECO:0000313" key="4">
    <source>
        <dbReference type="Proteomes" id="UP001623591"/>
    </source>
</evidence>
<feature type="domain" description="FAD dependent oxidoreductase" evidence="1">
    <location>
        <begin position="4"/>
        <end position="267"/>
    </location>
</feature>
<dbReference type="PANTHER" id="PTHR42720">
    <property type="entry name" value="GLYCEROL-3-PHOSPHATE DEHYDROGENASE"/>
    <property type="match status" value="1"/>
</dbReference>
<dbReference type="Gene3D" id="3.30.9.10">
    <property type="entry name" value="D-Amino Acid Oxidase, subunit A, domain 2"/>
    <property type="match status" value="1"/>
</dbReference>
<dbReference type="Pfam" id="PF01266">
    <property type="entry name" value="DAO"/>
    <property type="match status" value="1"/>
</dbReference>
<dbReference type="Proteomes" id="UP001623591">
    <property type="component" value="Unassembled WGS sequence"/>
</dbReference>
<protein>
    <submittedName>
        <fullName evidence="3">NAD(P)/FAD-dependent oxidoreductase</fullName>
    </submittedName>
</protein>
<evidence type="ECO:0000313" key="3">
    <source>
        <dbReference type="EMBL" id="MFL0248386.1"/>
    </source>
</evidence>
<name>A0ABW8T7U2_9CLOT</name>
<dbReference type="EMBL" id="JBJHZZ010000016">
    <property type="protein sequence ID" value="MFL0248386.1"/>
    <property type="molecule type" value="Genomic_DNA"/>
</dbReference>
<dbReference type="PANTHER" id="PTHR42720:SF1">
    <property type="entry name" value="GLYCEROL 3-PHOSPHATE OXIDASE"/>
    <property type="match status" value="1"/>
</dbReference>
<proteinExistence type="predicted"/>
<reference evidence="3 4" key="1">
    <citation type="submission" date="2024-11" db="EMBL/GenBank/DDBJ databases">
        <authorList>
            <person name="Heng Y.C."/>
            <person name="Lim A.C.H."/>
            <person name="Lee J.K.Y."/>
            <person name="Kittelmann S."/>
        </authorList>
    </citation>
    <scope>NUCLEOTIDE SEQUENCE [LARGE SCALE GENOMIC DNA]</scope>
    <source>
        <strain evidence="3 4">WILCCON 0185</strain>
    </source>
</reference>
<dbReference type="Gene3D" id="1.10.10.1100">
    <property type="entry name" value="BFD-like [2Fe-2S]-binding domain"/>
    <property type="match status" value="1"/>
</dbReference>
<sequence>MDYDVLIIGGGIIGCASAYELSKYNLNIALIEKDYDIADDVALINSVIVYDGVECEDSLESKLELMGNKLYNEVSEKFNVPFKRTGGLIIATNENEKQKLEKMYALALKRGIENISLLDSNEVYKMEPNLNSKVYRGLYSKNLGVVCPYDLAIGYGEVAFDNGVNFKLEEEVIDIQKISRGFRVETNKNKFTCKMVINTTPGKSYSIDNGEKDVVNNAAYLKYYLIEKDFKESFSNIIFTINEQSERIYTIPSVQGNTIAALNSVDYLDHNEGINKISTLLTTIKDKNIISSYESLIYRNSIIIDDSSVDKGYIKVSAKHYGEVTMTPAIANIICETVVSNVNCKPKRDFNDKRRDFYRFRDLGNEERNQIIKLDRRYGKMVCLCQQITEGEIVDAIRRPLGARTLEGVKRRTGATLGSCQGAYCINKIVPILARETNKKLTEIVKDSKNSNILLNRIKEFDGV</sequence>
<evidence type="ECO:0000259" key="1">
    <source>
        <dbReference type="Pfam" id="PF01266"/>
    </source>
</evidence>
<organism evidence="3 4">
    <name type="scientific">Candidatus Clostridium stratigraminis</name>
    <dbReference type="NCBI Taxonomy" id="3381661"/>
    <lineage>
        <taxon>Bacteria</taxon>
        <taxon>Bacillati</taxon>
        <taxon>Bacillota</taxon>
        <taxon>Clostridia</taxon>
        <taxon>Eubacteriales</taxon>
        <taxon>Clostridiaceae</taxon>
        <taxon>Clostridium</taxon>
    </lineage>
</organism>
<dbReference type="InterPro" id="IPR006076">
    <property type="entry name" value="FAD-dep_OxRdtase"/>
</dbReference>
<gene>
    <name evidence="3" type="ORF">ACJDUG_15670</name>
</gene>
<dbReference type="SUPFAM" id="SSF51905">
    <property type="entry name" value="FAD/NAD(P)-binding domain"/>
    <property type="match status" value="1"/>
</dbReference>
<dbReference type="CDD" id="cd19946">
    <property type="entry name" value="GlpA-like_Fer2_BFD-like"/>
    <property type="match status" value="1"/>
</dbReference>